<dbReference type="OrthoDB" id="5812619at2759"/>
<dbReference type="AlphaFoldDB" id="A0A0J7L891"/>
<evidence type="ECO:0000313" key="2">
    <source>
        <dbReference type="Proteomes" id="UP000036403"/>
    </source>
</evidence>
<dbReference type="STRING" id="67767.A0A0J7L891"/>
<comment type="caution">
    <text evidence="1">The sequence shown here is derived from an EMBL/GenBank/DDBJ whole genome shotgun (WGS) entry which is preliminary data.</text>
</comment>
<keyword evidence="2" id="KW-1185">Reference proteome</keyword>
<dbReference type="EMBL" id="LBMM01000299">
    <property type="protein sequence ID" value="KMR01469.1"/>
    <property type="molecule type" value="Genomic_DNA"/>
</dbReference>
<name>A0A0J7L891_LASNI</name>
<evidence type="ECO:0000313" key="1">
    <source>
        <dbReference type="EMBL" id="KMR01469.1"/>
    </source>
</evidence>
<gene>
    <name evidence="1" type="ORF">RF55_933</name>
</gene>
<protein>
    <submittedName>
        <fullName evidence="1">Uncharacterized protein</fullName>
    </submittedName>
</protein>
<reference evidence="1 2" key="1">
    <citation type="submission" date="2015-04" db="EMBL/GenBank/DDBJ databases">
        <title>Lasius niger genome sequencing.</title>
        <authorList>
            <person name="Konorov E.A."/>
            <person name="Nikitin M.A."/>
            <person name="Kirill M.V."/>
            <person name="Chang P."/>
        </authorList>
    </citation>
    <scope>NUCLEOTIDE SEQUENCE [LARGE SCALE GENOMIC DNA]</scope>
    <source>
        <tissue evidence="1">Whole</tissue>
    </source>
</reference>
<organism evidence="1 2">
    <name type="scientific">Lasius niger</name>
    <name type="common">Black garden ant</name>
    <dbReference type="NCBI Taxonomy" id="67767"/>
    <lineage>
        <taxon>Eukaryota</taxon>
        <taxon>Metazoa</taxon>
        <taxon>Ecdysozoa</taxon>
        <taxon>Arthropoda</taxon>
        <taxon>Hexapoda</taxon>
        <taxon>Insecta</taxon>
        <taxon>Pterygota</taxon>
        <taxon>Neoptera</taxon>
        <taxon>Endopterygota</taxon>
        <taxon>Hymenoptera</taxon>
        <taxon>Apocrita</taxon>
        <taxon>Aculeata</taxon>
        <taxon>Formicoidea</taxon>
        <taxon>Formicidae</taxon>
        <taxon>Formicinae</taxon>
        <taxon>Lasius</taxon>
        <taxon>Lasius</taxon>
    </lineage>
</organism>
<sequence length="148" mass="17283">MDTNIVQESDDSLVDVNKDPAIDPLFINNCEERDADTTLMDSKSQSSKLKHKLNTEEKHLLKELEDLEGWEDLPSSLMKKLRSLCIKLMHKVPPQHKIELTGSHAPTRLEKKLFEKYGPLRKGLYTPVEDKIITKNWETFCQVYFKRR</sequence>
<accession>A0A0J7L891</accession>
<dbReference type="Proteomes" id="UP000036403">
    <property type="component" value="Unassembled WGS sequence"/>
</dbReference>
<proteinExistence type="predicted"/>
<dbReference type="PaxDb" id="67767-A0A0J7L891"/>